<dbReference type="InterPro" id="IPR001077">
    <property type="entry name" value="COMT_C"/>
</dbReference>
<dbReference type="Pfam" id="PF00891">
    <property type="entry name" value="Methyltransf_2"/>
    <property type="match status" value="1"/>
</dbReference>
<evidence type="ECO:0000256" key="1">
    <source>
        <dbReference type="ARBA" id="ARBA00022603"/>
    </source>
</evidence>
<evidence type="ECO:0000259" key="4">
    <source>
        <dbReference type="Pfam" id="PF00891"/>
    </source>
</evidence>
<evidence type="ECO:0000313" key="5">
    <source>
        <dbReference type="EMBL" id="KAK4465039.1"/>
    </source>
</evidence>
<dbReference type="Gene3D" id="3.40.50.150">
    <property type="entry name" value="Vaccinia Virus protein VP39"/>
    <property type="match status" value="1"/>
</dbReference>
<keyword evidence="2" id="KW-0808">Transferase</keyword>
<keyword evidence="3" id="KW-0949">S-adenosyl-L-methionine</keyword>
<dbReference type="AlphaFoldDB" id="A0AAV9HZC9"/>
<dbReference type="PANTHER" id="PTHR43712:SF16">
    <property type="entry name" value="O-METHYLTRANSFERASE ELCB"/>
    <property type="match status" value="1"/>
</dbReference>
<gene>
    <name evidence="5" type="ORF">QBC42DRAFT_316362</name>
</gene>
<proteinExistence type="predicted"/>
<dbReference type="InterPro" id="IPR016461">
    <property type="entry name" value="COMT-like"/>
</dbReference>
<dbReference type="PROSITE" id="PS51683">
    <property type="entry name" value="SAM_OMT_II"/>
    <property type="match status" value="1"/>
</dbReference>
<protein>
    <submittedName>
        <fullName evidence="5">Demethylsterigmatocystin 6-O-methyltransferase</fullName>
    </submittedName>
</protein>
<dbReference type="GO" id="GO:0008171">
    <property type="term" value="F:O-methyltransferase activity"/>
    <property type="evidence" value="ECO:0007669"/>
    <property type="project" value="InterPro"/>
</dbReference>
<feature type="domain" description="O-methyltransferase C-terminal" evidence="4">
    <location>
        <begin position="180"/>
        <end position="402"/>
    </location>
</feature>
<reference evidence="5" key="2">
    <citation type="submission" date="2023-06" db="EMBL/GenBank/DDBJ databases">
        <authorList>
            <consortium name="Lawrence Berkeley National Laboratory"/>
            <person name="Mondo S.J."/>
            <person name="Hensen N."/>
            <person name="Bonometti L."/>
            <person name="Westerberg I."/>
            <person name="Brannstrom I.O."/>
            <person name="Guillou S."/>
            <person name="Cros-Aarteil S."/>
            <person name="Calhoun S."/>
            <person name="Haridas S."/>
            <person name="Kuo A."/>
            <person name="Pangilinan J."/>
            <person name="Riley R."/>
            <person name="Labutti K."/>
            <person name="Andreopoulos B."/>
            <person name="Lipzen A."/>
            <person name="Chen C."/>
            <person name="Yanf M."/>
            <person name="Daum C."/>
            <person name="Ng V."/>
            <person name="Clum A."/>
            <person name="Steindorff A."/>
            <person name="Ohm R."/>
            <person name="Martin F."/>
            <person name="Silar P."/>
            <person name="Natvig D."/>
            <person name="Lalanne C."/>
            <person name="Gautier V."/>
            <person name="Ament-Velasquez S.L."/>
            <person name="Kruys A."/>
            <person name="Hutchinson M.I."/>
            <person name="Powell A.J."/>
            <person name="Barry K."/>
            <person name="Miller A.N."/>
            <person name="Grigoriev I.V."/>
            <person name="Debuchy R."/>
            <person name="Gladieux P."/>
            <person name="Thoren M.H."/>
            <person name="Johannesson H."/>
        </authorList>
    </citation>
    <scope>NUCLEOTIDE SEQUENCE</scope>
    <source>
        <strain evidence="5">PSN324</strain>
    </source>
</reference>
<evidence type="ECO:0000313" key="6">
    <source>
        <dbReference type="Proteomes" id="UP001321749"/>
    </source>
</evidence>
<evidence type="ECO:0000256" key="3">
    <source>
        <dbReference type="ARBA" id="ARBA00022691"/>
    </source>
</evidence>
<keyword evidence="1" id="KW-0489">Methyltransferase</keyword>
<dbReference type="Proteomes" id="UP001321749">
    <property type="component" value="Unassembled WGS sequence"/>
</dbReference>
<keyword evidence="6" id="KW-1185">Reference proteome</keyword>
<dbReference type="EMBL" id="MU864943">
    <property type="protein sequence ID" value="KAK4465039.1"/>
    <property type="molecule type" value="Genomic_DNA"/>
</dbReference>
<comment type="caution">
    <text evidence="5">The sequence shown here is derived from an EMBL/GenBank/DDBJ whole genome shotgun (WGS) entry which is preliminary data.</text>
</comment>
<sequence>MASPSSQFDLVKAAESLLADAKHIAGHDETDPADLQTRKRIAETCRKIAFETAPKVDVVKAEWVVLADVAAWNLFISWSAFDHIPLSGSITFSELATVLNAEESLVARICTLLISTLTLSPGPTSNSVSHSRISPLLRTASPISALAAVAVGNGMKPYAHWPEYFSLYGRREPSRGQTHTPFSYAWGHPELPPWEVKALFPEYSSQFTRAMKAREIIGGDVKLVGEGALYDFSWAGRWEGKTGEAGGPVKVVDVGGGLGQLLRDLLRDVEGLKGEECVLQDRREVIEEANSESEKEGDQGVLKGVTMMEHDFHQEQPVKGALIYLLRRILLDYSDDLAINILKRLAEALPENDPQARVIIMEERLLEQPVTQNRIVDFVMLNLGGKLRNEKMYRELAKAAGLTVVKYHSRKGDPVCVVECARA</sequence>
<name>A0AAV9HZC9_9PEZI</name>
<dbReference type="PANTHER" id="PTHR43712">
    <property type="entry name" value="PUTATIVE (AFU_ORTHOLOGUE AFUA_4G14580)-RELATED"/>
    <property type="match status" value="1"/>
</dbReference>
<evidence type="ECO:0000256" key="2">
    <source>
        <dbReference type="ARBA" id="ARBA00022679"/>
    </source>
</evidence>
<dbReference type="SUPFAM" id="SSF53335">
    <property type="entry name" value="S-adenosyl-L-methionine-dependent methyltransferases"/>
    <property type="match status" value="1"/>
</dbReference>
<accession>A0AAV9HZC9</accession>
<reference evidence="5" key="1">
    <citation type="journal article" date="2023" name="Mol. Phylogenet. Evol.">
        <title>Genome-scale phylogeny and comparative genomics of the fungal order Sordariales.</title>
        <authorList>
            <person name="Hensen N."/>
            <person name="Bonometti L."/>
            <person name="Westerberg I."/>
            <person name="Brannstrom I.O."/>
            <person name="Guillou S."/>
            <person name="Cros-Aarteil S."/>
            <person name="Calhoun S."/>
            <person name="Haridas S."/>
            <person name="Kuo A."/>
            <person name="Mondo S."/>
            <person name="Pangilinan J."/>
            <person name="Riley R."/>
            <person name="LaButti K."/>
            <person name="Andreopoulos B."/>
            <person name="Lipzen A."/>
            <person name="Chen C."/>
            <person name="Yan M."/>
            <person name="Daum C."/>
            <person name="Ng V."/>
            <person name="Clum A."/>
            <person name="Steindorff A."/>
            <person name="Ohm R.A."/>
            <person name="Martin F."/>
            <person name="Silar P."/>
            <person name="Natvig D.O."/>
            <person name="Lalanne C."/>
            <person name="Gautier V."/>
            <person name="Ament-Velasquez S.L."/>
            <person name="Kruys A."/>
            <person name="Hutchinson M.I."/>
            <person name="Powell A.J."/>
            <person name="Barry K."/>
            <person name="Miller A.N."/>
            <person name="Grigoriev I.V."/>
            <person name="Debuchy R."/>
            <person name="Gladieux P."/>
            <person name="Hiltunen Thoren M."/>
            <person name="Johannesson H."/>
        </authorList>
    </citation>
    <scope>NUCLEOTIDE SEQUENCE</scope>
    <source>
        <strain evidence="5">PSN324</strain>
    </source>
</reference>
<organism evidence="5 6">
    <name type="scientific">Cladorrhinum samala</name>
    <dbReference type="NCBI Taxonomy" id="585594"/>
    <lineage>
        <taxon>Eukaryota</taxon>
        <taxon>Fungi</taxon>
        <taxon>Dikarya</taxon>
        <taxon>Ascomycota</taxon>
        <taxon>Pezizomycotina</taxon>
        <taxon>Sordariomycetes</taxon>
        <taxon>Sordariomycetidae</taxon>
        <taxon>Sordariales</taxon>
        <taxon>Podosporaceae</taxon>
        <taxon>Cladorrhinum</taxon>
    </lineage>
</organism>
<dbReference type="InterPro" id="IPR029063">
    <property type="entry name" value="SAM-dependent_MTases_sf"/>
</dbReference>
<dbReference type="GO" id="GO:0032259">
    <property type="term" value="P:methylation"/>
    <property type="evidence" value="ECO:0007669"/>
    <property type="project" value="UniProtKB-KW"/>
</dbReference>